<evidence type="ECO:0008006" key="4">
    <source>
        <dbReference type="Google" id="ProtNLM"/>
    </source>
</evidence>
<gene>
    <name evidence="2" type="ORF">ACFQ08_14215</name>
</gene>
<comment type="caution">
    <text evidence="2">The sequence shown here is derived from an EMBL/GenBank/DDBJ whole genome shotgun (WGS) entry which is preliminary data.</text>
</comment>
<keyword evidence="1" id="KW-0812">Transmembrane</keyword>
<keyword evidence="1" id="KW-1133">Transmembrane helix</keyword>
<protein>
    <recommendedName>
        <fullName evidence="4">DUF202 domain-containing protein</fullName>
    </recommendedName>
</protein>
<keyword evidence="3" id="KW-1185">Reference proteome</keyword>
<evidence type="ECO:0000313" key="2">
    <source>
        <dbReference type="EMBL" id="MFD0885705.1"/>
    </source>
</evidence>
<evidence type="ECO:0000313" key="3">
    <source>
        <dbReference type="Proteomes" id="UP001597024"/>
    </source>
</evidence>
<accession>A0ABW3DP74</accession>
<proteinExistence type="predicted"/>
<feature type="transmembrane region" description="Helical" evidence="1">
    <location>
        <begin position="42"/>
        <end position="63"/>
    </location>
</feature>
<dbReference type="EMBL" id="JBHTHX010000418">
    <property type="protein sequence ID" value="MFD0885705.1"/>
    <property type="molecule type" value="Genomic_DNA"/>
</dbReference>
<organism evidence="2 3">
    <name type="scientific">Streptosporangium algeriense</name>
    <dbReference type="NCBI Taxonomy" id="1682748"/>
    <lineage>
        <taxon>Bacteria</taxon>
        <taxon>Bacillati</taxon>
        <taxon>Actinomycetota</taxon>
        <taxon>Actinomycetes</taxon>
        <taxon>Streptosporangiales</taxon>
        <taxon>Streptosporangiaceae</taxon>
        <taxon>Streptosporangium</taxon>
    </lineage>
</organism>
<sequence>MNDFPIPRRRFRAARALLWVLLAVTATVNVVSNTVNGGEISTLGLTAGVAAVACAVALTALHFRSSRS</sequence>
<reference evidence="3" key="1">
    <citation type="journal article" date="2019" name="Int. J. Syst. Evol. Microbiol.">
        <title>The Global Catalogue of Microorganisms (GCM) 10K type strain sequencing project: providing services to taxonomists for standard genome sequencing and annotation.</title>
        <authorList>
            <consortium name="The Broad Institute Genomics Platform"/>
            <consortium name="The Broad Institute Genome Sequencing Center for Infectious Disease"/>
            <person name="Wu L."/>
            <person name="Ma J."/>
        </authorList>
    </citation>
    <scope>NUCLEOTIDE SEQUENCE [LARGE SCALE GENOMIC DNA]</scope>
    <source>
        <strain evidence="3">CCUG 62974</strain>
    </source>
</reference>
<name>A0ABW3DP74_9ACTN</name>
<keyword evidence="1" id="KW-0472">Membrane</keyword>
<evidence type="ECO:0000256" key="1">
    <source>
        <dbReference type="SAM" id="Phobius"/>
    </source>
</evidence>
<dbReference type="Proteomes" id="UP001597024">
    <property type="component" value="Unassembled WGS sequence"/>
</dbReference>